<evidence type="ECO:0000256" key="4">
    <source>
        <dbReference type="ARBA" id="ARBA00022771"/>
    </source>
</evidence>
<dbReference type="PANTHER" id="PTHR13871">
    <property type="entry name" value="THIOREDOXIN"/>
    <property type="match status" value="1"/>
</dbReference>
<comment type="catalytic activity">
    <reaction evidence="10">
        <text>[protein]-dithiol + NADP(+) = [protein]-disulfide + NADPH + H(+)</text>
        <dbReference type="Rhea" id="RHEA:18753"/>
        <dbReference type="Rhea" id="RHEA-COMP:10593"/>
        <dbReference type="Rhea" id="RHEA-COMP:10594"/>
        <dbReference type="ChEBI" id="CHEBI:15378"/>
        <dbReference type="ChEBI" id="CHEBI:29950"/>
        <dbReference type="ChEBI" id="CHEBI:50058"/>
        <dbReference type="ChEBI" id="CHEBI:57783"/>
        <dbReference type="ChEBI" id="CHEBI:58349"/>
        <dbReference type="EC" id="1.8.1.8"/>
    </reaction>
</comment>
<feature type="domain" description="ZZ-type" evidence="12">
    <location>
        <begin position="160"/>
        <end position="210"/>
    </location>
</feature>
<dbReference type="EMBL" id="CAJOBA010058385">
    <property type="protein sequence ID" value="CAF4307560.1"/>
    <property type="molecule type" value="Genomic_DNA"/>
</dbReference>
<evidence type="ECO:0000256" key="2">
    <source>
        <dbReference type="ARBA" id="ARBA00022723"/>
    </source>
</evidence>
<dbReference type="GO" id="GO:0008270">
    <property type="term" value="F:zinc ion binding"/>
    <property type="evidence" value="ECO:0007669"/>
    <property type="project" value="UniProtKB-KW"/>
</dbReference>
<dbReference type="PROSITE" id="PS51352">
    <property type="entry name" value="THIOREDOXIN_2"/>
    <property type="match status" value="1"/>
</dbReference>
<evidence type="ECO:0000256" key="9">
    <source>
        <dbReference type="ARBA" id="ARBA00047388"/>
    </source>
</evidence>
<dbReference type="Gene3D" id="3.30.60.90">
    <property type="match status" value="1"/>
</dbReference>
<accession>A0A8S2FPF8</accession>
<evidence type="ECO:0000256" key="7">
    <source>
        <dbReference type="ARBA" id="ARBA00023027"/>
    </source>
</evidence>
<keyword evidence="3" id="KW-0677">Repeat</keyword>
<dbReference type="SUPFAM" id="SSF52833">
    <property type="entry name" value="Thioredoxin-like"/>
    <property type="match status" value="1"/>
</dbReference>
<dbReference type="SUPFAM" id="SSF57850">
    <property type="entry name" value="RING/U-box"/>
    <property type="match status" value="1"/>
</dbReference>
<dbReference type="InterPro" id="IPR043145">
    <property type="entry name" value="Znf_ZZ_sf"/>
</dbReference>
<gene>
    <name evidence="14" type="ORF">OVA965_LOCUS37769</name>
    <name evidence="15" type="ORF">TMI583_LOCUS38886</name>
</gene>
<dbReference type="GO" id="GO:0047134">
    <property type="term" value="F:protein-disulfide reductase [NAD(P)H] activity"/>
    <property type="evidence" value="ECO:0007669"/>
    <property type="project" value="UniProtKB-EC"/>
</dbReference>
<dbReference type="InterPro" id="IPR036249">
    <property type="entry name" value="Thioredoxin-like_sf"/>
</dbReference>
<keyword evidence="4 11" id="KW-0863">Zinc-finger</keyword>
<evidence type="ECO:0000256" key="10">
    <source>
        <dbReference type="ARBA" id="ARBA00047804"/>
    </source>
</evidence>
<evidence type="ECO:0000256" key="5">
    <source>
        <dbReference type="ARBA" id="ARBA00022833"/>
    </source>
</evidence>
<proteinExistence type="inferred from homology"/>
<protein>
    <recommendedName>
        <fullName evidence="1">protein-disulfide reductase</fullName>
        <ecNumber evidence="1">1.8.1.8</ecNumber>
    </recommendedName>
</protein>
<keyword evidence="6" id="KW-0560">Oxidoreductase</keyword>
<evidence type="ECO:0000256" key="6">
    <source>
        <dbReference type="ARBA" id="ARBA00023002"/>
    </source>
</evidence>
<dbReference type="InterPro" id="IPR012336">
    <property type="entry name" value="Thioredoxin-like_fold"/>
</dbReference>
<dbReference type="AlphaFoldDB" id="A0A8S2FPF8"/>
<dbReference type="EMBL" id="CAJNOK010036243">
    <property type="protein sequence ID" value="CAF1520592.1"/>
    <property type="molecule type" value="Genomic_DNA"/>
</dbReference>
<dbReference type="InterPro" id="IPR013766">
    <property type="entry name" value="Thioredoxin_domain"/>
</dbReference>
<dbReference type="Proteomes" id="UP000677228">
    <property type="component" value="Unassembled WGS sequence"/>
</dbReference>
<organism evidence="14 16">
    <name type="scientific">Didymodactylos carnosus</name>
    <dbReference type="NCBI Taxonomy" id="1234261"/>
    <lineage>
        <taxon>Eukaryota</taxon>
        <taxon>Metazoa</taxon>
        <taxon>Spiralia</taxon>
        <taxon>Gnathifera</taxon>
        <taxon>Rotifera</taxon>
        <taxon>Eurotatoria</taxon>
        <taxon>Bdelloidea</taxon>
        <taxon>Philodinida</taxon>
        <taxon>Philodinidae</taxon>
        <taxon>Didymodactylos</taxon>
    </lineage>
</organism>
<dbReference type="InterPro" id="IPR000433">
    <property type="entry name" value="Znf_ZZ"/>
</dbReference>
<dbReference type="EC" id="1.8.1.8" evidence="1"/>
<evidence type="ECO:0000256" key="11">
    <source>
        <dbReference type="PROSITE-ProRule" id="PRU00228"/>
    </source>
</evidence>
<dbReference type="Gene3D" id="3.40.30.10">
    <property type="entry name" value="Glutaredoxin"/>
    <property type="match status" value="1"/>
</dbReference>
<evidence type="ECO:0000256" key="1">
    <source>
        <dbReference type="ARBA" id="ARBA00012612"/>
    </source>
</evidence>
<comment type="similarity">
    <text evidence="8">Belongs to the nucleoredoxin family.</text>
</comment>
<dbReference type="PROSITE" id="PS50135">
    <property type="entry name" value="ZF_ZZ_2"/>
    <property type="match status" value="1"/>
</dbReference>
<evidence type="ECO:0000259" key="13">
    <source>
        <dbReference type="PROSITE" id="PS51352"/>
    </source>
</evidence>
<keyword evidence="2" id="KW-0479">Metal-binding</keyword>
<keyword evidence="7" id="KW-0520">NAD</keyword>
<dbReference type="Proteomes" id="UP000682733">
    <property type="component" value="Unassembled WGS sequence"/>
</dbReference>
<reference evidence="14" key="1">
    <citation type="submission" date="2021-02" db="EMBL/GenBank/DDBJ databases">
        <authorList>
            <person name="Nowell W R."/>
        </authorList>
    </citation>
    <scope>NUCLEOTIDE SEQUENCE</scope>
</reference>
<dbReference type="InterPro" id="IPR052259">
    <property type="entry name" value="Nucleoredoxin-like"/>
</dbReference>
<evidence type="ECO:0000259" key="12">
    <source>
        <dbReference type="PROSITE" id="PS50135"/>
    </source>
</evidence>
<evidence type="ECO:0000256" key="3">
    <source>
        <dbReference type="ARBA" id="ARBA00022737"/>
    </source>
</evidence>
<keyword evidence="5" id="KW-0862">Zinc</keyword>
<dbReference type="Pfam" id="PF00569">
    <property type="entry name" value="ZZ"/>
    <property type="match status" value="1"/>
</dbReference>
<comment type="catalytic activity">
    <reaction evidence="9">
        <text>[protein]-dithiol + NAD(+) = [protein]-disulfide + NADH + H(+)</text>
        <dbReference type="Rhea" id="RHEA:18749"/>
        <dbReference type="Rhea" id="RHEA-COMP:10593"/>
        <dbReference type="Rhea" id="RHEA-COMP:10594"/>
        <dbReference type="ChEBI" id="CHEBI:15378"/>
        <dbReference type="ChEBI" id="CHEBI:29950"/>
        <dbReference type="ChEBI" id="CHEBI:50058"/>
        <dbReference type="ChEBI" id="CHEBI:57540"/>
        <dbReference type="ChEBI" id="CHEBI:57945"/>
        <dbReference type="EC" id="1.8.1.8"/>
    </reaction>
</comment>
<sequence length="210" mass="23722">MTSAVELVGTKLLNGATDSAYDSNQLKDKYIGLYFSAHWCPPCRTFTPILAEAYKQAIADASFDVVFVSSDEDQSSFDEYYKEMPWKAITYEDRTLAEKLEQKYQIQRIPSLIILKTDGTILTEDGVTELTQKGSNAIGKWVKGQSIFWSRAAQPGEHTWKDIQCDSCDMKPIVGVRYACATCEACNICQDCKQKGAHEHDLSQYYTYDD</sequence>
<dbReference type="Pfam" id="PF13905">
    <property type="entry name" value="Thioredoxin_8"/>
    <property type="match status" value="1"/>
</dbReference>
<evidence type="ECO:0000256" key="8">
    <source>
        <dbReference type="ARBA" id="ARBA00025782"/>
    </source>
</evidence>
<evidence type="ECO:0000313" key="14">
    <source>
        <dbReference type="EMBL" id="CAF1520592.1"/>
    </source>
</evidence>
<name>A0A8S2FPF8_9BILA</name>
<evidence type="ECO:0000313" key="15">
    <source>
        <dbReference type="EMBL" id="CAF4307560.1"/>
    </source>
</evidence>
<evidence type="ECO:0000313" key="16">
    <source>
        <dbReference type="Proteomes" id="UP000677228"/>
    </source>
</evidence>
<feature type="domain" description="Thioredoxin" evidence="13">
    <location>
        <begin position="6"/>
        <end position="143"/>
    </location>
</feature>
<comment type="caution">
    <text evidence="14">The sequence shown here is derived from an EMBL/GenBank/DDBJ whole genome shotgun (WGS) entry which is preliminary data.</text>
</comment>
<dbReference type="PANTHER" id="PTHR13871:SF96">
    <property type="entry name" value="THIOREDOXIN DOMAIN-CONTAINING PROTEIN"/>
    <property type="match status" value="1"/>
</dbReference>
<dbReference type="SMART" id="SM00291">
    <property type="entry name" value="ZnF_ZZ"/>
    <property type="match status" value="1"/>
</dbReference>